<dbReference type="InterPro" id="IPR003593">
    <property type="entry name" value="AAA+_ATPase"/>
</dbReference>
<dbReference type="Proteomes" id="UP000006062">
    <property type="component" value="Chromosome"/>
</dbReference>
<dbReference type="PANTHER" id="PTHR42781">
    <property type="entry name" value="SPERMIDINE/PUTRESCINE IMPORT ATP-BINDING PROTEIN POTA"/>
    <property type="match status" value="1"/>
</dbReference>
<proteinExistence type="predicted"/>
<accession>I3Y6B9</accession>
<gene>
    <name evidence="5" type="ordered locus">Thivi_0476</name>
</gene>
<evidence type="ECO:0000313" key="6">
    <source>
        <dbReference type="Proteomes" id="UP000006062"/>
    </source>
</evidence>
<dbReference type="SUPFAM" id="SSF52540">
    <property type="entry name" value="P-loop containing nucleoside triphosphate hydrolases"/>
    <property type="match status" value="1"/>
</dbReference>
<dbReference type="KEGG" id="tvi:Thivi_0476"/>
<dbReference type="PROSITE" id="PS50893">
    <property type="entry name" value="ABC_TRANSPORTER_2"/>
    <property type="match status" value="1"/>
</dbReference>
<dbReference type="SMART" id="SM00382">
    <property type="entry name" value="AAA"/>
    <property type="match status" value="1"/>
</dbReference>
<dbReference type="eggNOG" id="COG1125">
    <property type="taxonomic scope" value="Bacteria"/>
</dbReference>
<dbReference type="GO" id="GO:0016887">
    <property type="term" value="F:ATP hydrolysis activity"/>
    <property type="evidence" value="ECO:0007669"/>
    <property type="project" value="InterPro"/>
</dbReference>
<dbReference type="Gene3D" id="3.40.50.300">
    <property type="entry name" value="P-loop containing nucleotide triphosphate hydrolases"/>
    <property type="match status" value="1"/>
</dbReference>
<dbReference type="AlphaFoldDB" id="I3Y6B9"/>
<dbReference type="Pfam" id="PF00005">
    <property type="entry name" value="ABC_tran"/>
    <property type="match status" value="1"/>
</dbReference>
<dbReference type="InterPro" id="IPR050093">
    <property type="entry name" value="ABC_SmlMolc_Importer"/>
</dbReference>
<feature type="domain" description="ABC transporter" evidence="4">
    <location>
        <begin position="2"/>
        <end position="235"/>
    </location>
</feature>
<reference evidence="5 6" key="1">
    <citation type="submission" date="2012-06" db="EMBL/GenBank/DDBJ databases">
        <title>Complete sequence of Thiocystis violascens DSM 198.</title>
        <authorList>
            <consortium name="US DOE Joint Genome Institute"/>
            <person name="Lucas S."/>
            <person name="Han J."/>
            <person name="Lapidus A."/>
            <person name="Cheng J.-F."/>
            <person name="Goodwin L."/>
            <person name="Pitluck S."/>
            <person name="Peters L."/>
            <person name="Ovchinnikova G."/>
            <person name="Teshima H."/>
            <person name="Detter J.C."/>
            <person name="Han C."/>
            <person name="Tapia R."/>
            <person name="Land M."/>
            <person name="Hauser L."/>
            <person name="Kyrpides N."/>
            <person name="Ivanova N."/>
            <person name="Pagani I."/>
            <person name="Vogl K."/>
            <person name="Liu Z."/>
            <person name="Frigaard N.-U."/>
            <person name="Bryant D."/>
            <person name="Woyke T."/>
        </authorList>
    </citation>
    <scope>NUCLEOTIDE SEQUENCE [LARGE SCALE GENOMIC DNA]</scope>
    <source>
        <strain evidence="6">ATCC 17096 / DSM 198 / 6111</strain>
    </source>
</reference>
<dbReference type="EMBL" id="CP003154">
    <property type="protein sequence ID" value="AFL72537.1"/>
    <property type="molecule type" value="Genomic_DNA"/>
</dbReference>
<name>I3Y6B9_THIV6</name>
<dbReference type="STRING" id="765911.Thivi_0476"/>
<evidence type="ECO:0000259" key="4">
    <source>
        <dbReference type="PROSITE" id="PS50893"/>
    </source>
</evidence>
<evidence type="ECO:0000256" key="2">
    <source>
        <dbReference type="ARBA" id="ARBA00022741"/>
    </source>
</evidence>
<dbReference type="HOGENOM" id="CLU_000604_1_22_6"/>
<organism evidence="5 6">
    <name type="scientific">Thiocystis violascens (strain ATCC 17096 / DSM 198 / 6111)</name>
    <name type="common">Chromatium violascens</name>
    <dbReference type="NCBI Taxonomy" id="765911"/>
    <lineage>
        <taxon>Bacteria</taxon>
        <taxon>Pseudomonadati</taxon>
        <taxon>Pseudomonadota</taxon>
        <taxon>Gammaproteobacteria</taxon>
        <taxon>Chromatiales</taxon>
        <taxon>Chromatiaceae</taxon>
        <taxon>Thiocystis</taxon>
    </lineage>
</organism>
<sequence>MFALDQVCKRYGQATALDGITLTFERGRTTALIGPSGCGKSTLLRLLIGLLTPDAGSVRFDAQPLEAASLRRLRQRMGYVIQQGGLFPHLTARQNVTLMARHLGWSQARIAPRLADLTALTHFPADGLDRFPSELSGGQNQRVALMRALMLDPEALLLDEPLGALDPMIRYELQEELKQIFATLGKTVVLVTHDLAEAAFLAHAIVLMRAGRVVQAGCLTDLMTAPAEPFVEQFIRAQRSHLTEGVF</sequence>
<evidence type="ECO:0000313" key="5">
    <source>
        <dbReference type="EMBL" id="AFL72537.1"/>
    </source>
</evidence>
<keyword evidence="3" id="KW-0067">ATP-binding</keyword>
<dbReference type="PANTHER" id="PTHR42781:SF4">
    <property type="entry name" value="SPERMIDINE_PUTRESCINE IMPORT ATP-BINDING PROTEIN POTA"/>
    <property type="match status" value="1"/>
</dbReference>
<protein>
    <submittedName>
        <fullName evidence="5">ABC-type proline/glycine betaine transport system, ATPase component</fullName>
    </submittedName>
</protein>
<evidence type="ECO:0000256" key="1">
    <source>
        <dbReference type="ARBA" id="ARBA00022448"/>
    </source>
</evidence>
<dbReference type="OrthoDB" id="9802264at2"/>
<dbReference type="InterPro" id="IPR027417">
    <property type="entry name" value="P-loop_NTPase"/>
</dbReference>
<evidence type="ECO:0000256" key="3">
    <source>
        <dbReference type="ARBA" id="ARBA00022840"/>
    </source>
</evidence>
<keyword evidence="2" id="KW-0547">Nucleotide-binding</keyword>
<keyword evidence="6" id="KW-1185">Reference proteome</keyword>
<dbReference type="InterPro" id="IPR003439">
    <property type="entry name" value="ABC_transporter-like_ATP-bd"/>
</dbReference>
<keyword evidence="1" id="KW-0813">Transport</keyword>
<dbReference type="GO" id="GO:0005524">
    <property type="term" value="F:ATP binding"/>
    <property type="evidence" value="ECO:0007669"/>
    <property type="project" value="UniProtKB-KW"/>
</dbReference>